<evidence type="ECO:0000256" key="5">
    <source>
        <dbReference type="ARBA" id="ARBA00006206"/>
    </source>
</evidence>
<evidence type="ECO:0000313" key="11">
    <source>
        <dbReference type="EMBL" id="KAK9871016.1"/>
    </source>
</evidence>
<dbReference type="InterPro" id="IPR008183">
    <property type="entry name" value="Aldose_1/G6P_1-epimerase"/>
</dbReference>
<feature type="binding site" evidence="10">
    <location>
        <begin position="202"/>
        <end position="204"/>
    </location>
    <ligand>
        <name>beta-D-galactose</name>
        <dbReference type="ChEBI" id="CHEBI:27667"/>
    </ligand>
</feature>
<dbReference type="Pfam" id="PF01263">
    <property type="entry name" value="Aldose_epim"/>
    <property type="match status" value="1"/>
</dbReference>
<evidence type="ECO:0000256" key="6">
    <source>
        <dbReference type="ARBA" id="ARBA00023235"/>
    </source>
</evidence>
<dbReference type="InterPro" id="IPR047215">
    <property type="entry name" value="Galactose_mutarotase-like"/>
</dbReference>
<proteinExistence type="inferred from homology"/>
<evidence type="ECO:0000256" key="2">
    <source>
        <dbReference type="ARBA" id="ARBA00001712"/>
    </source>
</evidence>
<dbReference type="EMBL" id="JARQZJ010000004">
    <property type="protein sequence ID" value="KAK9871016.1"/>
    <property type="molecule type" value="Genomic_DNA"/>
</dbReference>
<comment type="catalytic activity">
    <reaction evidence="1 9">
        <text>alpha-D-glucose = beta-D-glucose</text>
        <dbReference type="Rhea" id="RHEA:10264"/>
        <dbReference type="ChEBI" id="CHEBI:15903"/>
        <dbReference type="ChEBI" id="CHEBI:17925"/>
        <dbReference type="EC" id="5.1.3.3"/>
    </reaction>
</comment>
<comment type="caution">
    <text evidence="11">The sequence shown here is derived from an EMBL/GenBank/DDBJ whole genome shotgun (WGS) entry which is preliminary data.</text>
</comment>
<comment type="function">
    <text evidence="8">Mutarotase that catalyzes the interconversion of beta-D-galactose and alpha-D-galactose during galactose metabolism. Beta-D-galactose is metabolized in the liver into glucose 1-phosphate, the primary metabolic fuel, by the action of four enzymes that constitute the Leloir pathway: GALM, GALK1 (galactokinase), GALT (galactose-1-phosphate uridylyltransferase) and GALE (UDP-galactose-4'-epimerase). Involved in the maintenance of the equilibrium between the beta- and alpha-anomers of galactose, therefore ensuring a sufficient supply of the alpha-anomer for GALK1. Also active on D-glucose although shows a preference for galactose over glucose.</text>
</comment>
<dbReference type="SUPFAM" id="SSF74650">
    <property type="entry name" value="Galactose mutarotase-like"/>
    <property type="match status" value="1"/>
</dbReference>
<evidence type="ECO:0000256" key="7">
    <source>
        <dbReference type="ARBA" id="ARBA00023277"/>
    </source>
</evidence>
<dbReference type="NCBIfam" id="NF008277">
    <property type="entry name" value="PRK11055.1"/>
    <property type="match status" value="1"/>
</dbReference>
<evidence type="ECO:0000256" key="8">
    <source>
        <dbReference type="ARBA" id="ARBA00045743"/>
    </source>
</evidence>
<dbReference type="PANTHER" id="PTHR10091:SF0">
    <property type="entry name" value="GALACTOSE MUTAROTASE"/>
    <property type="match status" value="1"/>
</dbReference>
<evidence type="ECO:0000256" key="10">
    <source>
        <dbReference type="PIRSR" id="PIRSR005096-3"/>
    </source>
</evidence>
<gene>
    <name evidence="11" type="ORF">WA026_009975</name>
</gene>
<dbReference type="InterPro" id="IPR014718">
    <property type="entry name" value="GH-type_carb-bd"/>
</dbReference>
<dbReference type="PIRSF" id="PIRSF005096">
    <property type="entry name" value="GALM"/>
    <property type="match status" value="1"/>
</dbReference>
<comment type="catalytic activity">
    <reaction evidence="2">
        <text>alpha-D-galactose = beta-D-galactose</text>
        <dbReference type="Rhea" id="RHEA:28675"/>
        <dbReference type="ChEBI" id="CHEBI:27667"/>
        <dbReference type="ChEBI" id="CHEBI:28061"/>
        <dbReference type="EC" id="5.1.3.3"/>
    </reaction>
    <physiologicalReaction direction="right-to-left" evidence="2">
        <dbReference type="Rhea" id="RHEA:28677"/>
    </physiologicalReaction>
</comment>
<sequence>MACNRENYPLGPPKPKKSAGVTLKDTIFEMIKDEDTGKSTPITKYTWHNENQVKVEMIDYGATIVSVEAPDKKGNIDDIVLGFSNFDDYSAKSAYYIGSTIGRVANRIANAAITIRQKTFRLTSNIPPHHMNGGFNGFDKAIWSSHVDKKRVVMSHHSPDNDEGYPGDVIVNAFFELTDDNEFLIEYRASSTKPTWVNLTNHSYFNLAGHDQGAEELYNHEFTINSEFISEVNRLMIPTGHQISIDQTPFDLRIPKRLGQIMEENQEVIGFGHNYCITKGEYQHDAFVARILHPQSGRALEVYSNQPTVQFYTGNKLPIAPEYHRGDPKKLDTLIGKNDRNYYKHGGFCMSPQFYPDAINHQEKFPNFVLNPGDIYFNTIRYKFLVQK</sequence>
<evidence type="ECO:0000256" key="4">
    <source>
        <dbReference type="ARBA" id="ARBA00005028"/>
    </source>
</evidence>
<keyword evidence="12" id="KW-1185">Reference proteome</keyword>
<keyword evidence="6 9" id="KW-0413">Isomerase</keyword>
<evidence type="ECO:0000256" key="9">
    <source>
        <dbReference type="PIRNR" id="PIRNR005096"/>
    </source>
</evidence>
<dbReference type="InterPro" id="IPR011013">
    <property type="entry name" value="Gal_mutarotase_sf_dom"/>
</dbReference>
<protein>
    <recommendedName>
        <fullName evidence="9">Aldose 1-epimerase</fullName>
        <ecNumber evidence="9">5.1.3.3</ecNumber>
    </recommendedName>
</protein>
<dbReference type="InterPro" id="IPR015443">
    <property type="entry name" value="Aldose_1-epimerase"/>
</dbReference>
<dbReference type="GO" id="GO:0006006">
    <property type="term" value="P:glucose metabolic process"/>
    <property type="evidence" value="ECO:0007669"/>
    <property type="project" value="TreeGrafter"/>
</dbReference>
<dbReference type="CDD" id="cd09019">
    <property type="entry name" value="galactose_mutarotase_like"/>
    <property type="match status" value="1"/>
</dbReference>
<feature type="binding site" evidence="10">
    <location>
        <begin position="106"/>
        <end position="107"/>
    </location>
    <ligand>
        <name>beta-D-galactose</name>
        <dbReference type="ChEBI" id="CHEBI:27667"/>
    </ligand>
</feature>
<dbReference type="PROSITE" id="PS00545">
    <property type="entry name" value="ALDOSE_1_EPIMERASE"/>
    <property type="match status" value="1"/>
</dbReference>
<comment type="pathway">
    <text evidence="4 9">Carbohydrate metabolism; hexose metabolism.</text>
</comment>
<accession>A0AAW1TJC4</accession>
<organism evidence="11 12">
    <name type="scientific">Henosepilachna vigintioctopunctata</name>
    <dbReference type="NCBI Taxonomy" id="420089"/>
    <lineage>
        <taxon>Eukaryota</taxon>
        <taxon>Metazoa</taxon>
        <taxon>Ecdysozoa</taxon>
        <taxon>Arthropoda</taxon>
        <taxon>Hexapoda</taxon>
        <taxon>Insecta</taxon>
        <taxon>Pterygota</taxon>
        <taxon>Neoptera</taxon>
        <taxon>Endopterygota</taxon>
        <taxon>Coleoptera</taxon>
        <taxon>Polyphaga</taxon>
        <taxon>Cucujiformia</taxon>
        <taxon>Coccinelloidea</taxon>
        <taxon>Coccinellidae</taxon>
        <taxon>Epilachninae</taxon>
        <taxon>Epilachnini</taxon>
        <taxon>Henosepilachna</taxon>
    </lineage>
</organism>
<dbReference type="AlphaFoldDB" id="A0AAW1TJC4"/>
<dbReference type="PANTHER" id="PTHR10091">
    <property type="entry name" value="ALDOSE-1-EPIMERASE"/>
    <property type="match status" value="1"/>
</dbReference>
<reference evidence="11 12" key="1">
    <citation type="submission" date="2023-03" db="EMBL/GenBank/DDBJ databases">
        <title>Genome insight into feeding habits of ladybird beetles.</title>
        <authorList>
            <person name="Li H.-S."/>
            <person name="Huang Y.-H."/>
            <person name="Pang H."/>
        </authorList>
    </citation>
    <scope>NUCLEOTIDE SEQUENCE [LARGE SCALE GENOMIC DNA]</scope>
    <source>
        <strain evidence="11">SYSU_2023b</strain>
        <tissue evidence="11">Whole body</tissue>
    </source>
</reference>
<dbReference type="GO" id="GO:0004034">
    <property type="term" value="F:aldose 1-epimerase activity"/>
    <property type="evidence" value="ECO:0007669"/>
    <property type="project" value="UniProtKB-EC"/>
</dbReference>
<dbReference type="GO" id="GO:0030246">
    <property type="term" value="F:carbohydrate binding"/>
    <property type="evidence" value="ECO:0007669"/>
    <property type="project" value="InterPro"/>
</dbReference>
<dbReference type="GO" id="GO:0033499">
    <property type="term" value="P:galactose catabolic process via UDP-galactose, Leloir pathway"/>
    <property type="evidence" value="ECO:0007669"/>
    <property type="project" value="TreeGrafter"/>
</dbReference>
<dbReference type="Proteomes" id="UP001431783">
    <property type="component" value="Unassembled WGS sequence"/>
</dbReference>
<name>A0AAW1TJC4_9CUCU</name>
<evidence type="ECO:0000256" key="1">
    <source>
        <dbReference type="ARBA" id="ARBA00001614"/>
    </source>
</evidence>
<evidence type="ECO:0000256" key="3">
    <source>
        <dbReference type="ARBA" id="ARBA00004947"/>
    </source>
</evidence>
<dbReference type="InterPro" id="IPR018052">
    <property type="entry name" value="Ald1_epimerase_CS"/>
</dbReference>
<comment type="similarity">
    <text evidence="5 9">Belongs to the aldose epimerase family.</text>
</comment>
<evidence type="ECO:0000313" key="12">
    <source>
        <dbReference type="Proteomes" id="UP001431783"/>
    </source>
</evidence>
<dbReference type="Gene3D" id="2.70.98.10">
    <property type="match status" value="1"/>
</dbReference>
<comment type="pathway">
    <text evidence="3">Carbohydrate metabolism; galactose metabolism.</text>
</comment>
<keyword evidence="7 9" id="KW-0119">Carbohydrate metabolism</keyword>
<dbReference type="EC" id="5.1.3.3" evidence="9"/>